<dbReference type="Pfam" id="PF01757">
    <property type="entry name" value="Acyl_transf_3"/>
    <property type="match status" value="1"/>
</dbReference>
<reference evidence="5" key="1">
    <citation type="journal article" date="2013" name="Stand. Genomic Sci.">
        <title>Complete genome sequence of Desulfocapsa sulfexigens, a marine deltaproteobacterium specialized in disproportionating inorganic sulfur compounds.</title>
        <authorList>
            <person name="Finster K.W."/>
            <person name="Kjeldsen K.U."/>
            <person name="Kube M."/>
            <person name="Reinhardt R."/>
            <person name="Mussmann M."/>
            <person name="Amann R."/>
            <person name="Schreiber L."/>
        </authorList>
    </citation>
    <scope>NUCLEOTIDE SEQUENCE [LARGE SCALE GENOMIC DNA]</scope>
    <source>
        <strain evidence="5">DSM 10523 / SB164P1</strain>
    </source>
</reference>
<evidence type="ECO:0000256" key="1">
    <source>
        <dbReference type="SAM" id="Phobius"/>
    </source>
</evidence>
<dbReference type="Proteomes" id="UP000011721">
    <property type="component" value="Chromosome"/>
</dbReference>
<keyword evidence="1" id="KW-0472">Membrane</keyword>
<feature type="transmembrane region" description="Helical" evidence="1">
    <location>
        <begin position="461"/>
        <end position="479"/>
    </location>
</feature>
<feature type="chain" id="PRO_5004016317" evidence="2">
    <location>
        <begin position="19"/>
        <end position="532"/>
    </location>
</feature>
<gene>
    <name evidence="4" type="ordered locus">UWK_02465</name>
</gene>
<feature type="transmembrane region" description="Helical" evidence="1">
    <location>
        <begin position="499"/>
        <end position="517"/>
    </location>
</feature>
<evidence type="ECO:0000256" key="2">
    <source>
        <dbReference type="SAM" id="SignalP"/>
    </source>
</evidence>
<accession>M1PBK7</accession>
<proteinExistence type="predicted"/>
<keyword evidence="1" id="KW-1133">Transmembrane helix</keyword>
<dbReference type="GO" id="GO:0016747">
    <property type="term" value="F:acyltransferase activity, transferring groups other than amino-acyl groups"/>
    <property type="evidence" value="ECO:0007669"/>
    <property type="project" value="InterPro"/>
</dbReference>
<feature type="transmembrane region" description="Helical" evidence="1">
    <location>
        <begin position="364"/>
        <end position="384"/>
    </location>
</feature>
<keyword evidence="1" id="KW-0812">Transmembrane</keyword>
<dbReference type="HOGENOM" id="CLU_511660_0_0_7"/>
<evidence type="ECO:0000313" key="5">
    <source>
        <dbReference type="Proteomes" id="UP000011721"/>
    </source>
</evidence>
<feature type="transmembrane region" description="Helical" evidence="1">
    <location>
        <begin position="431"/>
        <end position="449"/>
    </location>
</feature>
<dbReference type="PANTHER" id="PTHR23028">
    <property type="entry name" value="ACETYLTRANSFERASE"/>
    <property type="match status" value="1"/>
</dbReference>
<feature type="transmembrane region" description="Helical" evidence="1">
    <location>
        <begin position="273"/>
        <end position="297"/>
    </location>
</feature>
<dbReference type="eggNOG" id="COG1835">
    <property type="taxonomic scope" value="Bacteria"/>
</dbReference>
<dbReference type="KEGG" id="dsf:UWK_02465"/>
<keyword evidence="4" id="KW-0012">Acyltransferase</keyword>
<dbReference type="GO" id="GO:0016020">
    <property type="term" value="C:membrane"/>
    <property type="evidence" value="ECO:0007669"/>
    <property type="project" value="TreeGrafter"/>
</dbReference>
<dbReference type="InterPro" id="IPR002656">
    <property type="entry name" value="Acyl_transf_3_dom"/>
</dbReference>
<keyword evidence="2" id="KW-0732">Signal</keyword>
<dbReference type="PANTHER" id="PTHR23028:SF53">
    <property type="entry name" value="ACYL_TRANSF_3 DOMAIN-CONTAINING PROTEIN"/>
    <property type="match status" value="1"/>
</dbReference>
<feature type="transmembrane region" description="Helical" evidence="1">
    <location>
        <begin position="303"/>
        <end position="326"/>
    </location>
</feature>
<sequence>MALSVALLACFVLPSGMAKVSAISLIVSSDSQDSVQIFLDGSYRKPSFIESNASELQKMPVKDAGKVLFRFSATPSTTWIRIDPGENPGVTRIYGMVVQQALGRKVQYSSDDIFKGFQPGRNGVTISPGKDYVEIVSTVADPSIVSVPGFITAPRPVFFYLPVIILSFFLYVFLAQLKPETIRTIFLPQRELRPGVAMISPLDGLRGIAAMLVVADHTWSWFLGAGASGVLIFFVLSGFLLSRPFVVNPGKYQNPGSLLVYGVRRLQRIVPMYYLYLFLTFGMTLRLHELFMHLFFIEAAGHLWAIPQEMAFYIVFPLLALFNFFVLRSRLVLIIPGLLLMIFLWHSFATIKYIYLFGMMNAKIPFRLDAFLIGVLCAYLYFGLWQKNELTMPSVLKKGFIVVGCILLAVFIALSNGYLLHNGLIYAQIYYLYYAICAGFLILILCSSGENFLTKILSSRLLSSLGVVSYSLYLFHPLVIPLVKRAGGGTLNSIPGVRFVLVLFIGYIVACLLYHFIERPILGYGIKKNIRE</sequence>
<evidence type="ECO:0000313" key="4">
    <source>
        <dbReference type="EMBL" id="AGF79002.1"/>
    </source>
</evidence>
<dbReference type="InterPro" id="IPR050879">
    <property type="entry name" value="Acyltransferase_3"/>
</dbReference>
<evidence type="ECO:0000259" key="3">
    <source>
        <dbReference type="Pfam" id="PF01757"/>
    </source>
</evidence>
<dbReference type="GO" id="GO:0000271">
    <property type="term" value="P:polysaccharide biosynthetic process"/>
    <property type="evidence" value="ECO:0007669"/>
    <property type="project" value="TreeGrafter"/>
</dbReference>
<protein>
    <submittedName>
        <fullName evidence="4">Putative acyltransferase</fullName>
    </submittedName>
</protein>
<name>M1PBK7_DESSD</name>
<feature type="domain" description="Acyltransferase 3" evidence="3">
    <location>
        <begin position="202"/>
        <end position="514"/>
    </location>
</feature>
<feature type="transmembrane region" description="Helical" evidence="1">
    <location>
        <begin position="221"/>
        <end position="241"/>
    </location>
</feature>
<keyword evidence="5" id="KW-1185">Reference proteome</keyword>
<organism evidence="4 5">
    <name type="scientific">Desulfocapsa sulfexigens (strain DSM 10523 / SB164P1)</name>
    <dbReference type="NCBI Taxonomy" id="1167006"/>
    <lineage>
        <taxon>Bacteria</taxon>
        <taxon>Pseudomonadati</taxon>
        <taxon>Thermodesulfobacteriota</taxon>
        <taxon>Desulfobulbia</taxon>
        <taxon>Desulfobulbales</taxon>
        <taxon>Desulfocapsaceae</taxon>
        <taxon>Desulfocapsa</taxon>
    </lineage>
</organism>
<feature type="transmembrane region" description="Helical" evidence="1">
    <location>
        <begin position="396"/>
        <end position="419"/>
    </location>
</feature>
<feature type="transmembrane region" description="Helical" evidence="1">
    <location>
        <begin position="338"/>
        <end position="358"/>
    </location>
</feature>
<keyword evidence="4" id="KW-0808">Transferase</keyword>
<dbReference type="EMBL" id="CP003985">
    <property type="protein sequence ID" value="AGF79002.1"/>
    <property type="molecule type" value="Genomic_DNA"/>
</dbReference>
<feature type="transmembrane region" description="Helical" evidence="1">
    <location>
        <begin position="157"/>
        <end position="174"/>
    </location>
</feature>
<feature type="signal peptide" evidence="2">
    <location>
        <begin position="1"/>
        <end position="18"/>
    </location>
</feature>
<dbReference type="AlphaFoldDB" id="M1PBK7"/>
<dbReference type="STRING" id="1167006.UWK_02465"/>